<dbReference type="PANTHER" id="PTHR43711:SF28">
    <property type="entry name" value="SENSOR HISTIDINE KINASE YXDK"/>
    <property type="match status" value="1"/>
</dbReference>
<keyword evidence="3" id="KW-0597">Phosphoprotein</keyword>
<dbReference type="InterPro" id="IPR004358">
    <property type="entry name" value="Sig_transdc_His_kin-like_C"/>
</dbReference>
<keyword evidence="5 9" id="KW-0418">Kinase</keyword>
<feature type="domain" description="Histidine kinase" evidence="8">
    <location>
        <begin position="176"/>
        <end position="383"/>
    </location>
</feature>
<dbReference type="InterPro" id="IPR050736">
    <property type="entry name" value="Sensor_HK_Regulatory"/>
</dbReference>
<accession>A0A4R7AV91</accession>
<dbReference type="AlphaFoldDB" id="A0A4R7AV91"/>
<sequence>MQKNVSKLPDQQQLEAAFEQFNAVSDQLIGAYRQLEGQAAVLNQQLDEANNALRRQVEANANLAERLGMLLEALPAGVIELSDEGRVISENPTAIQMLGRHVLGADWQDILPLLQPTELDQSFRLENGCHLTLQYKDLPGSGGRIALLHDVTRLNQLSGELARQEKLAAMGSMAASLAHQLRTPLSTAMLYASNLKKTDLKEEDRSRFIDKILTRLKALEGLIQNMLGFVRGQVTEREPLDLASVLDDLHAVFLPQCQARGIYFVCASVQPSAITVMGDRKALVGAMTNLLENAVFFSPEGSCIELDLTQVDGMVRLRVADAGPGIVQQERERLFEPFYTTRSGGTGLGLAIVKKVAEELGGRVDCHNRAEGGACFDFFLPLG</sequence>
<evidence type="ECO:0000256" key="3">
    <source>
        <dbReference type="ARBA" id="ARBA00022553"/>
    </source>
</evidence>
<name>A0A4R7AV91_9NEIS</name>
<dbReference type="InterPro" id="IPR005467">
    <property type="entry name" value="His_kinase_dom"/>
</dbReference>
<protein>
    <recommendedName>
        <fullName evidence="2">histidine kinase</fullName>
        <ecNumber evidence="2">2.7.13.3</ecNumber>
    </recommendedName>
</protein>
<keyword evidence="10" id="KW-1185">Reference proteome</keyword>
<keyword evidence="7" id="KW-0175">Coiled coil</keyword>
<dbReference type="InterPro" id="IPR036097">
    <property type="entry name" value="HisK_dim/P_sf"/>
</dbReference>
<dbReference type="CDD" id="cd00082">
    <property type="entry name" value="HisKA"/>
    <property type="match status" value="1"/>
</dbReference>
<dbReference type="InterPro" id="IPR036890">
    <property type="entry name" value="HATPase_C_sf"/>
</dbReference>
<evidence type="ECO:0000259" key="8">
    <source>
        <dbReference type="PROSITE" id="PS50109"/>
    </source>
</evidence>
<evidence type="ECO:0000313" key="9">
    <source>
        <dbReference type="EMBL" id="TDR71059.1"/>
    </source>
</evidence>
<reference evidence="9 10" key="1">
    <citation type="submission" date="2019-03" db="EMBL/GenBank/DDBJ databases">
        <title>Genomic Encyclopedia of Type Strains, Phase III (KMG-III): the genomes of soil and plant-associated and newly described type strains.</title>
        <authorList>
            <person name="Whitman W."/>
        </authorList>
    </citation>
    <scope>NUCLEOTIDE SEQUENCE [LARGE SCALE GENOMIC DNA]</scope>
    <source>
        <strain evidence="9 10">CECT 8976</strain>
    </source>
</reference>
<dbReference type="Pfam" id="PF02518">
    <property type="entry name" value="HATPase_c"/>
    <property type="match status" value="1"/>
</dbReference>
<proteinExistence type="predicted"/>
<evidence type="ECO:0000256" key="2">
    <source>
        <dbReference type="ARBA" id="ARBA00012438"/>
    </source>
</evidence>
<evidence type="ECO:0000313" key="10">
    <source>
        <dbReference type="Proteomes" id="UP000295611"/>
    </source>
</evidence>
<dbReference type="InterPro" id="IPR003594">
    <property type="entry name" value="HATPase_dom"/>
</dbReference>
<dbReference type="PRINTS" id="PR00344">
    <property type="entry name" value="BCTRLSENSOR"/>
</dbReference>
<keyword evidence="4" id="KW-0808">Transferase</keyword>
<organism evidence="9 10">
    <name type="scientific">Paludibacterium purpuratum</name>
    <dbReference type="NCBI Taxonomy" id="1144873"/>
    <lineage>
        <taxon>Bacteria</taxon>
        <taxon>Pseudomonadati</taxon>
        <taxon>Pseudomonadota</taxon>
        <taxon>Betaproteobacteria</taxon>
        <taxon>Neisseriales</taxon>
        <taxon>Chromobacteriaceae</taxon>
        <taxon>Paludibacterium</taxon>
    </lineage>
</organism>
<comment type="catalytic activity">
    <reaction evidence="1">
        <text>ATP + protein L-histidine = ADP + protein N-phospho-L-histidine.</text>
        <dbReference type="EC" id="2.7.13.3"/>
    </reaction>
</comment>
<dbReference type="InterPro" id="IPR003661">
    <property type="entry name" value="HisK_dim/P_dom"/>
</dbReference>
<dbReference type="RefSeq" id="WP_133683994.1">
    <property type="nucleotide sequence ID" value="NZ_SNZP01000020.1"/>
</dbReference>
<dbReference type="GO" id="GO:0000155">
    <property type="term" value="F:phosphorelay sensor kinase activity"/>
    <property type="evidence" value="ECO:0007669"/>
    <property type="project" value="InterPro"/>
</dbReference>
<evidence type="ECO:0000256" key="7">
    <source>
        <dbReference type="SAM" id="Coils"/>
    </source>
</evidence>
<dbReference type="PROSITE" id="PS50109">
    <property type="entry name" value="HIS_KIN"/>
    <property type="match status" value="1"/>
</dbReference>
<dbReference type="Gene3D" id="3.30.450.20">
    <property type="entry name" value="PAS domain"/>
    <property type="match status" value="1"/>
</dbReference>
<dbReference type="EC" id="2.7.13.3" evidence="2"/>
<evidence type="ECO:0000256" key="1">
    <source>
        <dbReference type="ARBA" id="ARBA00000085"/>
    </source>
</evidence>
<dbReference type="Pfam" id="PF00512">
    <property type="entry name" value="HisKA"/>
    <property type="match status" value="1"/>
</dbReference>
<dbReference type="SUPFAM" id="SSF55874">
    <property type="entry name" value="ATPase domain of HSP90 chaperone/DNA topoisomerase II/histidine kinase"/>
    <property type="match status" value="1"/>
</dbReference>
<evidence type="ECO:0000256" key="5">
    <source>
        <dbReference type="ARBA" id="ARBA00022777"/>
    </source>
</evidence>
<dbReference type="OrthoDB" id="224978at2"/>
<feature type="coiled-coil region" evidence="7">
    <location>
        <begin position="32"/>
        <end position="66"/>
    </location>
</feature>
<dbReference type="CDD" id="cd00075">
    <property type="entry name" value="HATPase"/>
    <property type="match status" value="1"/>
</dbReference>
<dbReference type="Proteomes" id="UP000295611">
    <property type="component" value="Unassembled WGS sequence"/>
</dbReference>
<dbReference type="Pfam" id="PF13188">
    <property type="entry name" value="PAS_8"/>
    <property type="match status" value="1"/>
</dbReference>
<dbReference type="SMART" id="SM00387">
    <property type="entry name" value="HATPase_c"/>
    <property type="match status" value="1"/>
</dbReference>
<dbReference type="SUPFAM" id="SSF55785">
    <property type="entry name" value="PYP-like sensor domain (PAS domain)"/>
    <property type="match status" value="1"/>
</dbReference>
<dbReference type="SUPFAM" id="SSF47384">
    <property type="entry name" value="Homodimeric domain of signal transducing histidine kinase"/>
    <property type="match status" value="1"/>
</dbReference>
<dbReference type="Gene3D" id="3.30.565.10">
    <property type="entry name" value="Histidine kinase-like ATPase, C-terminal domain"/>
    <property type="match status" value="1"/>
</dbReference>
<dbReference type="InterPro" id="IPR000014">
    <property type="entry name" value="PAS"/>
</dbReference>
<dbReference type="Gene3D" id="1.10.287.130">
    <property type="match status" value="1"/>
</dbReference>
<dbReference type="PANTHER" id="PTHR43711">
    <property type="entry name" value="TWO-COMPONENT HISTIDINE KINASE"/>
    <property type="match status" value="1"/>
</dbReference>
<dbReference type="EMBL" id="SNZP01000020">
    <property type="protein sequence ID" value="TDR71059.1"/>
    <property type="molecule type" value="Genomic_DNA"/>
</dbReference>
<dbReference type="SMART" id="SM00388">
    <property type="entry name" value="HisKA"/>
    <property type="match status" value="1"/>
</dbReference>
<keyword evidence="6" id="KW-0902">Two-component regulatory system</keyword>
<evidence type="ECO:0000256" key="6">
    <source>
        <dbReference type="ARBA" id="ARBA00023012"/>
    </source>
</evidence>
<evidence type="ECO:0000256" key="4">
    <source>
        <dbReference type="ARBA" id="ARBA00022679"/>
    </source>
</evidence>
<dbReference type="InterPro" id="IPR035965">
    <property type="entry name" value="PAS-like_dom_sf"/>
</dbReference>
<comment type="caution">
    <text evidence="9">The sequence shown here is derived from an EMBL/GenBank/DDBJ whole genome shotgun (WGS) entry which is preliminary data.</text>
</comment>
<gene>
    <name evidence="9" type="ORF">DFP86_12014</name>
</gene>